<dbReference type="PANTHER" id="PTHR47843:SF2">
    <property type="entry name" value="BTB DOMAIN-CONTAINING PROTEIN"/>
    <property type="match status" value="1"/>
</dbReference>
<dbReference type="PANTHER" id="PTHR47843">
    <property type="entry name" value="BTB DOMAIN-CONTAINING PROTEIN-RELATED"/>
    <property type="match status" value="1"/>
</dbReference>
<dbReference type="InterPro" id="IPR011333">
    <property type="entry name" value="SKP1/BTB/POZ_sf"/>
</dbReference>
<dbReference type="SMART" id="SM00225">
    <property type="entry name" value="BTB"/>
    <property type="match status" value="1"/>
</dbReference>
<dbReference type="EMBL" id="ML977511">
    <property type="protein sequence ID" value="KAF2127290.1"/>
    <property type="molecule type" value="Genomic_DNA"/>
</dbReference>
<dbReference type="CDD" id="cd01165">
    <property type="entry name" value="BTB_POZ"/>
    <property type="match status" value="1"/>
</dbReference>
<dbReference type="AlphaFoldDB" id="A0A6A6A631"/>
<dbReference type="Proteomes" id="UP000799771">
    <property type="component" value="Unassembled WGS sequence"/>
</dbReference>
<accession>A0A6A6A631</accession>
<dbReference type="RefSeq" id="XP_033521679.1">
    <property type="nucleotide sequence ID" value="XM_033670689.1"/>
</dbReference>
<reference evidence="2" key="1">
    <citation type="journal article" date="2020" name="Stud. Mycol.">
        <title>101 Dothideomycetes genomes: a test case for predicting lifestyles and emergence of pathogens.</title>
        <authorList>
            <person name="Haridas S."/>
            <person name="Albert R."/>
            <person name="Binder M."/>
            <person name="Bloem J."/>
            <person name="Labutti K."/>
            <person name="Salamov A."/>
            <person name="Andreopoulos B."/>
            <person name="Baker S."/>
            <person name="Barry K."/>
            <person name="Bills G."/>
            <person name="Bluhm B."/>
            <person name="Cannon C."/>
            <person name="Castanera R."/>
            <person name="Culley D."/>
            <person name="Daum C."/>
            <person name="Ezra D."/>
            <person name="Gonzalez J."/>
            <person name="Henrissat B."/>
            <person name="Kuo A."/>
            <person name="Liang C."/>
            <person name="Lipzen A."/>
            <person name="Lutzoni F."/>
            <person name="Magnuson J."/>
            <person name="Mondo S."/>
            <person name="Nolan M."/>
            <person name="Ohm R."/>
            <person name="Pangilinan J."/>
            <person name="Park H.-J."/>
            <person name="Ramirez L."/>
            <person name="Alfaro M."/>
            <person name="Sun H."/>
            <person name="Tritt A."/>
            <person name="Yoshinaga Y."/>
            <person name="Zwiers L.-H."/>
            <person name="Turgeon B."/>
            <person name="Goodwin S."/>
            <person name="Spatafora J."/>
            <person name="Crous P."/>
            <person name="Grigoriev I."/>
        </authorList>
    </citation>
    <scope>NUCLEOTIDE SEQUENCE</scope>
    <source>
        <strain evidence="2">CBS 119687</strain>
    </source>
</reference>
<dbReference type="Pfam" id="PF00651">
    <property type="entry name" value="BTB"/>
    <property type="match status" value="1"/>
</dbReference>
<gene>
    <name evidence="2" type="ORF">P153DRAFT_387835</name>
</gene>
<name>A0A6A6A631_9PLEO</name>
<dbReference type="Gene3D" id="3.30.710.10">
    <property type="entry name" value="Potassium Channel Kv1.1, Chain A"/>
    <property type="match status" value="1"/>
</dbReference>
<sequence length="249" mass="28757">MVSDNKTVNGRRPRLSAPDPQFATILVGEGEAQQRFVVHEQPLIQHSRFFRAALTGDFKEAHDKIVELEEDDPQIFEFFVHWLYFQRFPDHGRAADEGLEKAWISEGEHGGLGKSGNLIHLYIFADKYHVKNLTTKVIDELFYHLEDPEITLPYDEDIAYAFDHLNKESPLCRLLIDAYSYGGGEDHWIEAEVAQWSNTFLAGILRRYARIARGDFSNSRDSGLNLCDYHKHESETERQACLTEQDERV</sequence>
<organism evidence="2 3">
    <name type="scientific">Dothidotthia symphoricarpi CBS 119687</name>
    <dbReference type="NCBI Taxonomy" id="1392245"/>
    <lineage>
        <taxon>Eukaryota</taxon>
        <taxon>Fungi</taxon>
        <taxon>Dikarya</taxon>
        <taxon>Ascomycota</taxon>
        <taxon>Pezizomycotina</taxon>
        <taxon>Dothideomycetes</taxon>
        <taxon>Pleosporomycetidae</taxon>
        <taxon>Pleosporales</taxon>
        <taxon>Dothidotthiaceae</taxon>
        <taxon>Dothidotthia</taxon>
    </lineage>
</organism>
<evidence type="ECO:0000259" key="1">
    <source>
        <dbReference type="PROSITE" id="PS50097"/>
    </source>
</evidence>
<dbReference type="InterPro" id="IPR000210">
    <property type="entry name" value="BTB/POZ_dom"/>
</dbReference>
<keyword evidence="3" id="KW-1185">Reference proteome</keyword>
<dbReference type="GeneID" id="54411121"/>
<protein>
    <recommendedName>
        <fullName evidence="1">BTB domain-containing protein</fullName>
    </recommendedName>
</protein>
<evidence type="ECO:0000313" key="2">
    <source>
        <dbReference type="EMBL" id="KAF2127290.1"/>
    </source>
</evidence>
<evidence type="ECO:0000313" key="3">
    <source>
        <dbReference type="Proteomes" id="UP000799771"/>
    </source>
</evidence>
<feature type="domain" description="BTB" evidence="1">
    <location>
        <begin position="21"/>
        <end position="84"/>
    </location>
</feature>
<dbReference type="SUPFAM" id="SSF54695">
    <property type="entry name" value="POZ domain"/>
    <property type="match status" value="1"/>
</dbReference>
<dbReference type="PROSITE" id="PS50097">
    <property type="entry name" value="BTB"/>
    <property type="match status" value="1"/>
</dbReference>
<dbReference type="OrthoDB" id="194443at2759"/>
<proteinExistence type="predicted"/>